<evidence type="ECO:0000256" key="7">
    <source>
        <dbReference type="ARBA" id="ARBA00023180"/>
    </source>
</evidence>
<evidence type="ECO:0000313" key="8">
    <source>
        <dbReference type="EMBL" id="PPS14557.1"/>
    </source>
</evidence>
<evidence type="ECO:0000256" key="2">
    <source>
        <dbReference type="ARBA" id="ARBA00022692"/>
    </source>
</evidence>
<keyword evidence="4" id="KW-1133">Transmembrane helix</keyword>
<dbReference type="PANTHER" id="PTHR48063">
    <property type="entry name" value="LRR RECEPTOR-LIKE KINASE"/>
    <property type="match status" value="1"/>
</dbReference>
<evidence type="ECO:0000256" key="3">
    <source>
        <dbReference type="ARBA" id="ARBA00022729"/>
    </source>
</evidence>
<dbReference type="InterPro" id="IPR001611">
    <property type="entry name" value="Leu-rich_rpt"/>
</dbReference>
<dbReference type="PRINTS" id="PR00019">
    <property type="entry name" value="LEURICHRPT"/>
</dbReference>
<evidence type="ECO:0000313" key="9">
    <source>
        <dbReference type="Proteomes" id="UP000239757"/>
    </source>
</evidence>
<proteinExistence type="predicted"/>
<dbReference type="InterPro" id="IPR046956">
    <property type="entry name" value="RLP23-like"/>
</dbReference>
<keyword evidence="2" id="KW-0812">Transmembrane</keyword>
<dbReference type="InterPro" id="IPR032675">
    <property type="entry name" value="LRR_dom_sf"/>
</dbReference>
<dbReference type="Pfam" id="PF00560">
    <property type="entry name" value="LRR_1"/>
    <property type="match status" value="2"/>
</dbReference>
<evidence type="ECO:0000256" key="1">
    <source>
        <dbReference type="ARBA" id="ARBA00004479"/>
    </source>
</evidence>
<dbReference type="Proteomes" id="UP000239757">
    <property type="component" value="Unassembled WGS sequence"/>
</dbReference>
<dbReference type="OrthoDB" id="1739648at2759"/>
<dbReference type="Gene3D" id="3.80.10.10">
    <property type="entry name" value="Ribonuclease Inhibitor"/>
    <property type="match status" value="1"/>
</dbReference>
<evidence type="ECO:0000256" key="4">
    <source>
        <dbReference type="ARBA" id="ARBA00022989"/>
    </source>
</evidence>
<keyword evidence="3" id="KW-0732">Signal</keyword>
<name>A0A2P5YG36_GOSBA</name>
<dbReference type="AlphaFoldDB" id="A0A2P5YG36"/>
<organism evidence="8 9">
    <name type="scientific">Gossypium barbadense</name>
    <name type="common">Sea Island cotton</name>
    <name type="synonym">Hibiscus barbadensis</name>
    <dbReference type="NCBI Taxonomy" id="3634"/>
    <lineage>
        <taxon>Eukaryota</taxon>
        <taxon>Viridiplantae</taxon>
        <taxon>Streptophyta</taxon>
        <taxon>Embryophyta</taxon>
        <taxon>Tracheophyta</taxon>
        <taxon>Spermatophyta</taxon>
        <taxon>Magnoliopsida</taxon>
        <taxon>eudicotyledons</taxon>
        <taxon>Gunneridae</taxon>
        <taxon>Pentapetalae</taxon>
        <taxon>rosids</taxon>
        <taxon>malvids</taxon>
        <taxon>Malvales</taxon>
        <taxon>Malvaceae</taxon>
        <taxon>Malvoideae</taxon>
        <taxon>Gossypium</taxon>
    </lineage>
</organism>
<dbReference type="PANTHER" id="PTHR48063:SF101">
    <property type="entry name" value="LRR RECEPTOR-LIKE SERINE_THREONINE-PROTEIN KINASE FLS2"/>
    <property type="match status" value="1"/>
</dbReference>
<protein>
    <recommendedName>
        <fullName evidence="10">Leucine-rich repeat-containing N-terminal plant-type domain-containing protein</fullName>
    </recommendedName>
</protein>
<keyword evidence="5" id="KW-0472">Membrane</keyword>
<keyword evidence="6" id="KW-0675">Receptor</keyword>
<accession>A0A2P5YG36</accession>
<keyword evidence="7" id="KW-0325">Glycoprotein</keyword>
<evidence type="ECO:0000256" key="6">
    <source>
        <dbReference type="ARBA" id="ARBA00023170"/>
    </source>
</evidence>
<sequence length="219" mass="24638">MFSGSLSFFYMTIMNIDLDYLDFSHNLLSGLLDLGDNKLTGIIPPWIGERLDGLIVLRLRSNEFHDNIPSTLCRLLFLQVLDLSLNNISRAILSCLNKLTAMASAASFEAMTYLWEGSFGNMLRESIFKEIGQLKSLDSLDLSTNNLSGNPRLCGESLCKCPEDEPPKVPNNGNIERSNKSDEGLFELMWFFNVVVRNIHNGEISLPSKPTQKLWTKLT</sequence>
<dbReference type="SUPFAM" id="SSF52058">
    <property type="entry name" value="L domain-like"/>
    <property type="match status" value="1"/>
</dbReference>
<comment type="subcellular location">
    <subcellularLocation>
        <location evidence="1">Membrane</location>
        <topology evidence="1">Single-pass type I membrane protein</topology>
    </subcellularLocation>
</comment>
<dbReference type="EMBL" id="KZ663243">
    <property type="protein sequence ID" value="PPS14557.1"/>
    <property type="molecule type" value="Genomic_DNA"/>
</dbReference>
<dbReference type="GO" id="GO:0016020">
    <property type="term" value="C:membrane"/>
    <property type="evidence" value="ECO:0007669"/>
    <property type="project" value="UniProtKB-SubCell"/>
</dbReference>
<evidence type="ECO:0000256" key="5">
    <source>
        <dbReference type="ARBA" id="ARBA00023136"/>
    </source>
</evidence>
<evidence type="ECO:0008006" key="10">
    <source>
        <dbReference type="Google" id="ProtNLM"/>
    </source>
</evidence>
<reference evidence="8 9" key="1">
    <citation type="submission" date="2015-01" db="EMBL/GenBank/DDBJ databases">
        <title>Genome of allotetraploid Gossypium barbadense reveals genomic plasticity and fiber elongation in cotton evolution.</title>
        <authorList>
            <person name="Chen X."/>
            <person name="Liu X."/>
            <person name="Zhao B."/>
            <person name="Zheng H."/>
            <person name="Hu Y."/>
            <person name="Lu G."/>
            <person name="Yang C."/>
            <person name="Chen J."/>
            <person name="Shan C."/>
            <person name="Zhang L."/>
            <person name="Zhou Y."/>
            <person name="Wang L."/>
            <person name="Guo W."/>
            <person name="Bai Y."/>
            <person name="Ruan J."/>
            <person name="Shangguan X."/>
            <person name="Mao Y."/>
            <person name="Jiang J."/>
            <person name="Zhu Y."/>
            <person name="Lei J."/>
            <person name="Kang H."/>
            <person name="Chen S."/>
            <person name="He X."/>
            <person name="Wang R."/>
            <person name="Wang Y."/>
            <person name="Chen J."/>
            <person name="Wang L."/>
            <person name="Yu S."/>
            <person name="Wang B."/>
            <person name="Wei J."/>
            <person name="Song S."/>
            <person name="Lu X."/>
            <person name="Gao Z."/>
            <person name="Gu W."/>
            <person name="Deng X."/>
            <person name="Ma D."/>
            <person name="Wang S."/>
            <person name="Liang W."/>
            <person name="Fang L."/>
            <person name="Cai C."/>
            <person name="Zhu X."/>
            <person name="Zhou B."/>
            <person name="Zhang Y."/>
            <person name="Chen Z."/>
            <person name="Xu S."/>
            <person name="Zhu R."/>
            <person name="Wang S."/>
            <person name="Zhang T."/>
            <person name="Zhao G."/>
        </authorList>
    </citation>
    <scope>NUCLEOTIDE SEQUENCE [LARGE SCALE GENOMIC DNA]</scope>
    <source>
        <strain evidence="9">cv. Xinhai21</strain>
        <tissue evidence="8">Leaf</tissue>
    </source>
</reference>
<gene>
    <name evidence="8" type="ORF">GOBAR_AA06018</name>
</gene>